<gene>
    <name evidence="4" type="ORF">SAMN05192532_10294</name>
</gene>
<dbReference type="Gene3D" id="3.30.420.180">
    <property type="entry name" value="CobE/GbiG C-terminal domain"/>
    <property type="match status" value="1"/>
</dbReference>
<feature type="domain" description="Cobalamin synthesis G N-terminal" evidence="2">
    <location>
        <begin position="57"/>
        <end position="135"/>
    </location>
</feature>
<evidence type="ECO:0000313" key="5">
    <source>
        <dbReference type="Proteomes" id="UP000199516"/>
    </source>
</evidence>
<protein>
    <submittedName>
        <fullName evidence="4">Cobalt-precorrin 5A acetaldehyde-lyase</fullName>
    </submittedName>
</protein>
<dbReference type="InterPro" id="IPR021744">
    <property type="entry name" value="CbiG_N"/>
</dbReference>
<dbReference type="InterPro" id="IPR052553">
    <property type="entry name" value="CbiG_hydrolase"/>
</dbReference>
<dbReference type="GO" id="GO:0009236">
    <property type="term" value="P:cobalamin biosynthetic process"/>
    <property type="evidence" value="ECO:0007669"/>
    <property type="project" value="InterPro"/>
</dbReference>
<proteinExistence type="predicted"/>
<dbReference type="EMBL" id="FONT01000002">
    <property type="protein sequence ID" value="SFE51385.1"/>
    <property type="molecule type" value="Genomic_DNA"/>
</dbReference>
<dbReference type="Proteomes" id="UP000199516">
    <property type="component" value="Unassembled WGS sequence"/>
</dbReference>
<keyword evidence="4" id="KW-0456">Lyase</keyword>
<feature type="domain" description="CobE/GbiG C-terminal" evidence="1">
    <location>
        <begin position="240"/>
        <end position="356"/>
    </location>
</feature>
<evidence type="ECO:0000259" key="2">
    <source>
        <dbReference type="Pfam" id="PF11760"/>
    </source>
</evidence>
<dbReference type="PANTHER" id="PTHR37477:SF1">
    <property type="entry name" value="COBALT-PRECORRIN-5A HYDROLASE"/>
    <property type="match status" value="1"/>
</dbReference>
<dbReference type="Pfam" id="PF01890">
    <property type="entry name" value="CbiG_C"/>
    <property type="match status" value="1"/>
</dbReference>
<dbReference type="InterPro" id="IPR036518">
    <property type="entry name" value="CobE/GbiG_C_sf"/>
</dbReference>
<dbReference type="Pfam" id="PF11761">
    <property type="entry name" value="CbiG_mid"/>
    <property type="match status" value="1"/>
</dbReference>
<dbReference type="SUPFAM" id="SSF159664">
    <property type="entry name" value="CobE/GbiG C-terminal domain-like"/>
    <property type="match status" value="1"/>
</dbReference>
<dbReference type="SUPFAM" id="SSF159672">
    <property type="entry name" value="CbiG N-terminal domain-like"/>
    <property type="match status" value="1"/>
</dbReference>
<dbReference type="InterPro" id="IPR002750">
    <property type="entry name" value="CobE/GbiG_C"/>
</dbReference>
<sequence>MNNIAAVAITKHGVSLVRRLAKALPGTDIFYMKKFEQGDEEKKGFTLFEGSVRKQLPSYFEKYDGIIMIISLGAVVRMISPLLKDKKTDPAVVVIDDRGEFVISVLSGHLGGANGLTKTVASQLDATPVITTASDVQETIPVDIFGRAFGWVPEDFEQVIPASAAVVNEEPLVIVQESGEKDWWTYDKDLPGHMTVVSSPEEAKELDVKAALVITHRNLTATDKESLPEVRMIYRPKVVHIGIGCNRGTEADEIEAVIESTLQRLQINRLSVKQVATIDLKKDEEGLLKVCEKNSWPFVYYSPDELNQAPIQNPSDVVYKYTGAYGVSEPAAVLSSGNERLLLEKEKSGNVTISIAIQESFGTRGSEHEI</sequence>
<accession>A0A1I2B5D0</accession>
<evidence type="ECO:0000259" key="3">
    <source>
        <dbReference type="Pfam" id="PF11761"/>
    </source>
</evidence>
<evidence type="ECO:0000259" key="1">
    <source>
        <dbReference type="Pfam" id="PF01890"/>
    </source>
</evidence>
<evidence type="ECO:0000313" key="4">
    <source>
        <dbReference type="EMBL" id="SFE51385.1"/>
    </source>
</evidence>
<dbReference type="STRING" id="930128.SAMN05192532_10294"/>
<dbReference type="InterPro" id="IPR038029">
    <property type="entry name" value="GbiG_N_sf"/>
</dbReference>
<dbReference type="RefSeq" id="WP_245757810.1">
    <property type="nucleotide sequence ID" value="NZ_FONT01000002.1"/>
</dbReference>
<dbReference type="AlphaFoldDB" id="A0A1I2B5D0"/>
<dbReference type="PANTHER" id="PTHR37477">
    <property type="entry name" value="COBALT-PRECORRIN-5A HYDROLASE"/>
    <property type="match status" value="1"/>
</dbReference>
<organism evidence="4 5">
    <name type="scientific">Alteribacillus iranensis</name>
    <dbReference type="NCBI Taxonomy" id="930128"/>
    <lineage>
        <taxon>Bacteria</taxon>
        <taxon>Bacillati</taxon>
        <taxon>Bacillota</taxon>
        <taxon>Bacilli</taxon>
        <taxon>Bacillales</taxon>
        <taxon>Bacillaceae</taxon>
        <taxon>Alteribacillus</taxon>
    </lineage>
</organism>
<dbReference type="GO" id="GO:0016829">
    <property type="term" value="F:lyase activity"/>
    <property type="evidence" value="ECO:0007669"/>
    <property type="project" value="UniProtKB-KW"/>
</dbReference>
<feature type="domain" description="Cobalamin biosynthesis central region" evidence="3">
    <location>
        <begin position="141"/>
        <end position="236"/>
    </location>
</feature>
<name>A0A1I2B5D0_9BACI</name>
<keyword evidence="5" id="KW-1185">Reference proteome</keyword>
<reference evidence="4 5" key="1">
    <citation type="submission" date="2016-10" db="EMBL/GenBank/DDBJ databases">
        <authorList>
            <person name="de Groot N.N."/>
        </authorList>
    </citation>
    <scope>NUCLEOTIDE SEQUENCE [LARGE SCALE GENOMIC DNA]</scope>
    <source>
        <strain evidence="4 5">DSM 23995</strain>
    </source>
</reference>
<dbReference type="Pfam" id="PF11760">
    <property type="entry name" value="CbiG_N"/>
    <property type="match status" value="1"/>
</dbReference>
<dbReference type="Gene3D" id="3.40.50.11220">
    <property type="match status" value="1"/>
</dbReference>
<dbReference type="InterPro" id="IPR021745">
    <property type="entry name" value="CbiG_mid"/>
</dbReference>